<dbReference type="SUPFAM" id="SSF51735">
    <property type="entry name" value="NAD(P)-binding Rossmann-fold domains"/>
    <property type="match status" value="1"/>
</dbReference>
<dbReference type="Pfam" id="PF02719">
    <property type="entry name" value="Polysacc_synt_2"/>
    <property type="match status" value="1"/>
</dbReference>
<protein>
    <submittedName>
        <fullName evidence="3">UDP-N-acetylglucosamine 4,6-dehydratase</fullName>
    </submittedName>
</protein>
<dbReference type="InterPro" id="IPR003869">
    <property type="entry name" value="Polysac_CapD-like"/>
</dbReference>
<evidence type="ECO:0000256" key="1">
    <source>
        <dbReference type="ARBA" id="ARBA00007430"/>
    </source>
</evidence>
<dbReference type="Proteomes" id="UP000034883">
    <property type="component" value="Chromosome"/>
</dbReference>
<dbReference type="PANTHER" id="PTHR43318:SF1">
    <property type="entry name" value="POLYSACCHARIDE BIOSYNTHESIS PROTEIN EPSC-RELATED"/>
    <property type="match status" value="1"/>
</dbReference>
<dbReference type="AlphaFoldDB" id="A0A0F6SFI2"/>
<reference evidence="3 4" key="1">
    <citation type="submission" date="2015-03" db="EMBL/GenBank/DDBJ databases">
        <title>Genome assembly of Sandaracinus amylolyticus DSM 53668.</title>
        <authorList>
            <person name="Sharma G."/>
            <person name="Subramanian S."/>
        </authorList>
    </citation>
    <scope>NUCLEOTIDE SEQUENCE [LARGE SCALE GENOMIC DNA]</scope>
    <source>
        <strain evidence="3 4">DSM 53668</strain>
    </source>
</reference>
<dbReference type="KEGG" id="samy:DB32_004138"/>
<accession>A0A0F6SFI2</accession>
<dbReference type="Gene3D" id="3.40.50.720">
    <property type="entry name" value="NAD(P)-binding Rossmann-like Domain"/>
    <property type="match status" value="1"/>
</dbReference>
<evidence type="ECO:0000259" key="2">
    <source>
        <dbReference type="Pfam" id="PF02719"/>
    </source>
</evidence>
<organism evidence="3 4">
    <name type="scientific">Sandaracinus amylolyticus</name>
    <dbReference type="NCBI Taxonomy" id="927083"/>
    <lineage>
        <taxon>Bacteria</taxon>
        <taxon>Pseudomonadati</taxon>
        <taxon>Myxococcota</taxon>
        <taxon>Polyangia</taxon>
        <taxon>Polyangiales</taxon>
        <taxon>Sandaracinaceae</taxon>
        <taxon>Sandaracinus</taxon>
    </lineage>
</organism>
<feature type="domain" description="Polysaccharide biosynthesis protein CapD-like" evidence="2">
    <location>
        <begin position="12"/>
        <end position="286"/>
    </location>
</feature>
<evidence type="ECO:0000313" key="4">
    <source>
        <dbReference type="Proteomes" id="UP000034883"/>
    </source>
</evidence>
<sequence>MPVPAYVKDKTVLVTGAAGTIGSALCARLAPHAKAVRAFDHAESELFFLHQRLHGRGHVAPQLGDIRDLDRLRFAMSGVDVVFHTAALKHVGLGEYNPFEVVQSNLVGLDNVLRAALDANVERVIFTSSDKAVNPTNVMGASKMMGERLVTAANQIRGPRRTRFASVRFGNVIGSRGSVLPIFASQLLGQEPLTLTDDAMTRYVMTIEEAAELVLQAGARMKGGEVFVTKMRALRIADLAHAMAELLAGGRCEIVRTGARTGEKLYEELLSADERPRALELDALLVILPPPDTRYVDRPELSDFPDGRPVDREWHSGNDRLMTRDDIVAYLRETRVLDPFAPRS</sequence>
<dbReference type="STRING" id="927083.DB32_004138"/>
<dbReference type="InterPro" id="IPR051203">
    <property type="entry name" value="Polysaccharide_Synthase-Rel"/>
</dbReference>
<dbReference type="CDD" id="cd05237">
    <property type="entry name" value="UDP_invert_4-6DH_SDR_e"/>
    <property type="match status" value="1"/>
</dbReference>
<keyword evidence="4" id="KW-1185">Reference proteome</keyword>
<evidence type="ECO:0000313" key="3">
    <source>
        <dbReference type="EMBL" id="AKF06989.1"/>
    </source>
</evidence>
<comment type="similarity">
    <text evidence="1">Belongs to the polysaccharide synthase family.</text>
</comment>
<dbReference type="PANTHER" id="PTHR43318">
    <property type="entry name" value="UDP-N-ACETYLGLUCOSAMINE 4,6-DEHYDRATASE"/>
    <property type="match status" value="1"/>
</dbReference>
<proteinExistence type="inferred from homology"/>
<dbReference type="InterPro" id="IPR036291">
    <property type="entry name" value="NAD(P)-bd_dom_sf"/>
</dbReference>
<name>A0A0F6SFI2_9BACT</name>
<gene>
    <name evidence="3" type="ORF">DB32_004138</name>
</gene>
<dbReference type="EMBL" id="CP011125">
    <property type="protein sequence ID" value="AKF06989.1"/>
    <property type="molecule type" value="Genomic_DNA"/>
</dbReference>